<keyword evidence="4" id="KW-0732">Signal</keyword>
<dbReference type="PROSITE" id="PS51779">
    <property type="entry name" value="POTRA"/>
    <property type="match status" value="1"/>
</dbReference>
<comment type="caution">
    <text evidence="10">The sequence shown here is derived from an EMBL/GenBank/DDBJ whole genome shotgun (WGS) entry which is preliminary data.</text>
</comment>
<evidence type="ECO:0000256" key="6">
    <source>
        <dbReference type="ARBA" id="ARBA00023136"/>
    </source>
</evidence>
<reference evidence="11" key="2">
    <citation type="submission" date="2019-01" db="EMBL/GenBank/DDBJ databases">
        <title>Genome sequence of Desulfonema ishimotonii strain Tokyo 01.</title>
        <authorList>
            <person name="Fukui M."/>
        </authorList>
    </citation>
    <scope>NUCLEOTIDE SEQUENCE [LARGE SCALE GENOMIC DNA]</scope>
    <source>
        <strain evidence="11">Tokyo 01</strain>
    </source>
</reference>
<dbReference type="AlphaFoldDB" id="A0A401G1I5"/>
<dbReference type="OrthoDB" id="9814535at2"/>
<proteinExistence type="predicted"/>
<evidence type="ECO:0000256" key="4">
    <source>
        <dbReference type="ARBA" id="ARBA00022729"/>
    </source>
</evidence>
<dbReference type="PANTHER" id="PTHR12815:SF47">
    <property type="entry name" value="TRANSLOCATION AND ASSEMBLY MODULE SUBUNIT TAMA"/>
    <property type="match status" value="1"/>
</dbReference>
<comment type="subcellular location">
    <subcellularLocation>
        <location evidence="1">Membrane</location>
    </subcellularLocation>
</comment>
<evidence type="ECO:0000256" key="1">
    <source>
        <dbReference type="ARBA" id="ARBA00004370"/>
    </source>
</evidence>
<organism evidence="10 11">
    <name type="scientific">Desulfonema ishimotonii</name>
    <dbReference type="NCBI Taxonomy" id="45657"/>
    <lineage>
        <taxon>Bacteria</taxon>
        <taxon>Pseudomonadati</taxon>
        <taxon>Thermodesulfobacteriota</taxon>
        <taxon>Desulfobacteria</taxon>
        <taxon>Desulfobacterales</taxon>
        <taxon>Desulfococcaceae</taxon>
        <taxon>Desulfonema</taxon>
    </lineage>
</organism>
<reference evidence="11" key="1">
    <citation type="submission" date="2017-11" db="EMBL/GenBank/DDBJ databases">
        <authorList>
            <person name="Watanabe M."/>
            <person name="Kojima H."/>
        </authorList>
    </citation>
    <scope>NUCLEOTIDE SEQUENCE [LARGE SCALE GENOMIC DNA]</scope>
    <source>
        <strain evidence="11">Tokyo 01</strain>
    </source>
</reference>
<dbReference type="Gene3D" id="2.40.160.50">
    <property type="entry name" value="membrane protein fhac: a member of the omp85/tpsb transporter family"/>
    <property type="match status" value="1"/>
</dbReference>
<dbReference type="GO" id="GO:0071709">
    <property type="term" value="P:membrane assembly"/>
    <property type="evidence" value="ECO:0007669"/>
    <property type="project" value="InterPro"/>
</dbReference>
<protein>
    <recommendedName>
        <fullName evidence="8">Outer membrane protein assembly factor BamA</fullName>
    </recommendedName>
</protein>
<dbReference type="InterPro" id="IPR039910">
    <property type="entry name" value="D15-like"/>
</dbReference>
<dbReference type="NCBIfam" id="TIGR03303">
    <property type="entry name" value="OM_YaeT"/>
    <property type="match status" value="1"/>
</dbReference>
<evidence type="ECO:0000256" key="7">
    <source>
        <dbReference type="ARBA" id="ARBA00023237"/>
    </source>
</evidence>
<keyword evidence="5" id="KW-0677">Repeat</keyword>
<gene>
    <name evidence="10" type="ORF">DENIS_4068</name>
</gene>
<dbReference type="Gene3D" id="3.10.20.310">
    <property type="entry name" value="membrane protein fhac"/>
    <property type="match status" value="7"/>
</dbReference>
<evidence type="ECO:0000256" key="8">
    <source>
        <dbReference type="NCBIfam" id="TIGR03303"/>
    </source>
</evidence>
<dbReference type="InterPro" id="IPR034746">
    <property type="entry name" value="POTRA"/>
</dbReference>
<dbReference type="InterPro" id="IPR010827">
    <property type="entry name" value="BamA/TamA_POTRA"/>
</dbReference>
<evidence type="ECO:0000256" key="5">
    <source>
        <dbReference type="ARBA" id="ARBA00022737"/>
    </source>
</evidence>
<evidence type="ECO:0000313" key="11">
    <source>
        <dbReference type="Proteomes" id="UP000288096"/>
    </source>
</evidence>
<dbReference type="InterPro" id="IPR023707">
    <property type="entry name" value="OM_assembly_BamA"/>
</dbReference>
<accession>A0A401G1I5</accession>
<dbReference type="InterPro" id="IPR000184">
    <property type="entry name" value="Bac_surfAg_D15"/>
</dbReference>
<evidence type="ECO:0000256" key="3">
    <source>
        <dbReference type="ARBA" id="ARBA00022692"/>
    </source>
</evidence>
<keyword evidence="2" id="KW-1134">Transmembrane beta strand</keyword>
<feature type="domain" description="POTRA" evidence="9">
    <location>
        <begin position="358"/>
        <end position="445"/>
    </location>
</feature>
<evidence type="ECO:0000259" key="9">
    <source>
        <dbReference type="PROSITE" id="PS51779"/>
    </source>
</evidence>
<keyword evidence="6" id="KW-0472">Membrane</keyword>
<dbReference type="EMBL" id="BEXT01000001">
    <property type="protein sequence ID" value="GBC63079.1"/>
    <property type="molecule type" value="Genomic_DNA"/>
</dbReference>
<dbReference type="Pfam" id="PF01103">
    <property type="entry name" value="Omp85"/>
    <property type="match status" value="1"/>
</dbReference>
<evidence type="ECO:0000256" key="2">
    <source>
        <dbReference type="ARBA" id="ARBA00022452"/>
    </source>
</evidence>
<name>A0A401G1I5_9BACT</name>
<sequence>MMVRRRIVLLILACWGSWTVAGYSLADSRAAEPLIGEIVIDIADMPGDTAPLAETARGLIYLKAGDRFSAEKFQHSLEALKQSGIFRAIDIPDPDWDRPEITLTFRLTPFRRIRDIRISGAFPLFEKEVLNAMTFYTGDVLVAEKLADQEKNIARLFINEGYVAPEVSVTAKEDPADGHYVVDVEIGKGDFYRIERVGIRGNRAFSAARLKMRLSTWKSSRLPAGMSRFIQKELDRDTRNLTEFYRKKGYADVVVRPMTEKDRNRKTVSVFFIVEEGPRYKISFEGHKAFWRFTLKKDLVLARRGNKGDMGLRKSIRNIRERYHRAGYLSARVKTEEEMSDDQRVRKIRLIIDEGPQSVVGSVAIEGNEAFDDERIGKQMLTRLPGVIGDGEFVPEVLEEDKGAISALYLKQGYTETRVTDRVRIRDDEAENKKRAAVSLTIGEGVQTRTEAVSFQGLSVLSQADALDGIALKPGEPFRKYMVRSDENTLAAMISEKGYPHVRVTGAVAFSPDKSGATLTYTVDEGPYVEMGEVFVTGNFRTRRQIFLNETELEPGAPFSLIRMLEAQRNIRNISALDTANFKTLGLKEEADRVNLLVEAEEKKPYYFQIGGGYDTAREFFINSAVGDHNLFGLNRDAWICGEYSQIGYRAEAGITEPRFMGTRISSTTSAFAEEKEEFNKDFGIRTMGASQVFSRKFRKYFDASLSFRYEYREQYRTDPDKAIPAGDEDKYDPRSILVTTPSLRYNSTDSFIRPRKGLYALAAVDISKGLGDTLDDFFKYRFEGRYYYTPLERLTLALRGRYGYIDPFSSASNIPDDQLFFLGGTADVRGFDENKLRFDDAGDPLGGRTEILGSLEARFDLGMNFELAAFYDVGSIRNTLLNEGADDFRSSAGLGLRYITPIGPIGFLYGWKLDKEPGESGGKLHFTLGYTF</sequence>
<dbReference type="Pfam" id="PF07244">
    <property type="entry name" value="POTRA"/>
    <property type="match status" value="5"/>
</dbReference>
<keyword evidence="11" id="KW-1185">Reference proteome</keyword>
<dbReference type="Proteomes" id="UP000288096">
    <property type="component" value="Unassembled WGS sequence"/>
</dbReference>
<keyword evidence="3" id="KW-0812">Transmembrane</keyword>
<dbReference type="PANTHER" id="PTHR12815">
    <property type="entry name" value="SORTING AND ASSEMBLY MACHINERY SAMM50 PROTEIN FAMILY MEMBER"/>
    <property type="match status" value="1"/>
</dbReference>
<keyword evidence="7" id="KW-0998">Cell outer membrane</keyword>
<dbReference type="PIRSF" id="PIRSF006076">
    <property type="entry name" value="OM_assembly_OMP85"/>
    <property type="match status" value="1"/>
</dbReference>
<dbReference type="GO" id="GO:0009279">
    <property type="term" value="C:cell outer membrane"/>
    <property type="evidence" value="ECO:0007669"/>
    <property type="project" value="UniProtKB-UniRule"/>
</dbReference>
<dbReference type="RefSeq" id="WP_124330199.1">
    <property type="nucleotide sequence ID" value="NZ_BEXT01000001.1"/>
</dbReference>
<evidence type="ECO:0000313" key="10">
    <source>
        <dbReference type="EMBL" id="GBC63079.1"/>
    </source>
</evidence>